<dbReference type="Gene3D" id="3.40.50.1110">
    <property type="entry name" value="SGNH hydrolase"/>
    <property type="match status" value="1"/>
</dbReference>
<sequence>MSTCLAMIKARLPSGPASLLFLSIVSGFISITPLSADSAAADSLLVVGDSLSAGYGLSDSGQGWVALLQQRLQPRNITVVNASIPGDTSGGGLARLPAALAAHRPRIVILELGANDGLRGLPPAALKANLGAMIDQARSAGAQVLLLGMKLPPNYGGRYAEAFERVYQELAEEKQVRLLPFFLDGVAGDEHLLQSDGLHPNAEAQPLLMKSVFEKLEPLLVSIDRP</sequence>
<dbReference type="CDD" id="cd01822">
    <property type="entry name" value="Lysophospholipase_L1_like"/>
    <property type="match status" value="1"/>
</dbReference>
<dbReference type="EC" id="3.1.1.2" evidence="5"/>
<gene>
    <name evidence="5" type="ordered locus">MCA1401</name>
</gene>
<evidence type="ECO:0000256" key="2">
    <source>
        <dbReference type="ARBA" id="ARBA00022729"/>
    </source>
</evidence>
<dbReference type="SUPFAM" id="SSF52266">
    <property type="entry name" value="SGNH hydrolase"/>
    <property type="match status" value="1"/>
</dbReference>
<dbReference type="STRING" id="243233.MCA1401"/>
<dbReference type="AlphaFoldDB" id="Q608T8"/>
<dbReference type="InterPro" id="IPR008265">
    <property type="entry name" value="Lipase_GDSL_AS"/>
</dbReference>
<organism evidence="5 6">
    <name type="scientific">Methylococcus capsulatus (strain ATCC 33009 / NCIMB 11132 / Bath)</name>
    <dbReference type="NCBI Taxonomy" id="243233"/>
    <lineage>
        <taxon>Bacteria</taxon>
        <taxon>Pseudomonadati</taxon>
        <taxon>Pseudomonadota</taxon>
        <taxon>Gammaproteobacteria</taxon>
        <taxon>Methylococcales</taxon>
        <taxon>Methylococcaceae</taxon>
        <taxon>Methylococcus</taxon>
    </lineage>
</organism>
<accession>Q608T8</accession>
<reference evidence="5 6" key="1">
    <citation type="journal article" date="2004" name="PLoS Biol.">
        <title>Genomic insights into methanotrophy: the complete genome sequence of Methylococcus capsulatus (Bath).</title>
        <authorList>
            <person name="Ward N.L."/>
            <person name="Larsen O."/>
            <person name="Sakwa J."/>
            <person name="Bruseth L."/>
            <person name="Khouri H.M."/>
            <person name="Durkin A.S."/>
            <person name="Dimitrov G."/>
            <person name="Jiang L."/>
            <person name="Scanlan D."/>
            <person name="Kang K.H."/>
            <person name="Lewis M.R."/>
            <person name="Nelson K.E."/>
            <person name="Methe B.A."/>
            <person name="Wu M."/>
            <person name="Heidelberg J.F."/>
            <person name="Paulsen I.T."/>
            <person name="Fouts D.E."/>
            <person name="Ravel J."/>
            <person name="Tettelin H."/>
            <person name="Ren Q."/>
            <person name="Read T.D."/>
            <person name="DeBoy R.T."/>
            <person name="Seshadri R."/>
            <person name="Salzberg S.L."/>
            <person name="Jensen H.B."/>
            <person name="Birkeland N.K."/>
            <person name="Nelson W.C."/>
            <person name="Dodson R.J."/>
            <person name="Grindhaug S.H."/>
            <person name="Holt I.E."/>
            <person name="Eidhammer I."/>
            <person name="Jonasen I."/>
            <person name="Vanaken S."/>
            <person name="Utterback T.R."/>
            <person name="Feldblyum T.V."/>
            <person name="Fraser C.M."/>
            <person name="Lillehaug J.R."/>
            <person name="Eisen J.A."/>
        </authorList>
    </citation>
    <scope>NUCLEOTIDE SEQUENCE [LARGE SCALE GENOMIC DNA]</scope>
    <source>
        <strain evidence="6">ATCC 33009 / NCIMB 11132 / Bath</strain>
    </source>
</reference>
<evidence type="ECO:0000259" key="4">
    <source>
        <dbReference type="Pfam" id="PF13472"/>
    </source>
</evidence>
<proteinExistence type="inferred from homology"/>
<evidence type="ECO:0000256" key="3">
    <source>
        <dbReference type="ARBA" id="ARBA00022801"/>
    </source>
</evidence>
<keyword evidence="2" id="KW-0732">Signal</keyword>
<name>Q608T8_METCA</name>
<dbReference type="EMBL" id="AE017282">
    <property type="protein sequence ID" value="AAU92335.1"/>
    <property type="molecule type" value="Genomic_DNA"/>
</dbReference>
<protein>
    <submittedName>
        <fullName evidence="5">Arylesterase</fullName>
        <ecNumber evidence="5">3.1.1.2</ecNumber>
    </submittedName>
</protein>
<dbReference type="Pfam" id="PF13472">
    <property type="entry name" value="Lipase_GDSL_2"/>
    <property type="match status" value="1"/>
</dbReference>
<dbReference type="KEGG" id="mca:MCA1401"/>
<dbReference type="HOGENOM" id="CLU_051180_3_0_6"/>
<dbReference type="eggNOG" id="COG2755">
    <property type="taxonomic scope" value="Bacteria"/>
</dbReference>
<dbReference type="InterPro" id="IPR036514">
    <property type="entry name" value="SGNH_hydro_sf"/>
</dbReference>
<dbReference type="InterPro" id="IPR013830">
    <property type="entry name" value="SGNH_hydro"/>
</dbReference>
<dbReference type="PANTHER" id="PTHR30383:SF24">
    <property type="entry name" value="THIOESTERASE 1_PROTEASE 1_LYSOPHOSPHOLIPASE L1"/>
    <property type="match status" value="1"/>
</dbReference>
<evidence type="ECO:0000256" key="1">
    <source>
        <dbReference type="ARBA" id="ARBA00008668"/>
    </source>
</evidence>
<evidence type="ECO:0000313" key="5">
    <source>
        <dbReference type="EMBL" id="AAU92335.1"/>
    </source>
</evidence>
<keyword evidence="3 5" id="KW-0378">Hydrolase</keyword>
<dbReference type="PROSITE" id="PS01098">
    <property type="entry name" value="LIPASE_GDSL_SER"/>
    <property type="match status" value="1"/>
</dbReference>
<dbReference type="InterPro" id="IPR051532">
    <property type="entry name" value="Ester_Hydrolysis_Enzymes"/>
</dbReference>
<evidence type="ECO:0000313" key="6">
    <source>
        <dbReference type="Proteomes" id="UP000006821"/>
    </source>
</evidence>
<feature type="domain" description="SGNH hydrolase-type esterase" evidence="4">
    <location>
        <begin position="46"/>
        <end position="204"/>
    </location>
</feature>
<comment type="similarity">
    <text evidence="1">Belongs to the 'GDSL' lipolytic enzyme family.</text>
</comment>
<dbReference type="GO" id="GO:0006629">
    <property type="term" value="P:lipid metabolic process"/>
    <property type="evidence" value="ECO:0007669"/>
    <property type="project" value="InterPro"/>
</dbReference>
<dbReference type="Proteomes" id="UP000006821">
    <property type="component" value="Chromosome"/>
</dbReference>
<dbReference type="FunFam" id="3.40.50.1110:FF:000001">
    <property type="entry name" value="Multifunctional acyl-CoA thioesterase I"/>
    <property type="match status" value="1"/>
</dbReference>
<dbReference type="GO" id="GO:0004064">
    <property type="term" value="F:arylesterase activity"/>
    <property type="evidence" value="ECO:0007669"/>
    <property type="project" value="UniProtKB-EC"/>
</dbReference>
<dbReference type="PANTHER" id="PTHR30383">
    <property type="entry name" value="THIOESTERASE 1/PROTEASE 1/LYSOPHOSPHOLIPASE L1"/>
    <property type="match status" value="1"/>
</dbReference>
<dbReference type="GO" id="GO:0004622">
    <property type="term" value="F:phosphatidylcholine lysophospholipase activity"/>
    <property type="evidence" value="ECO:0007669"/>
    <property type="project" value="TreeGrafter"/>
</dbReference>